<gene>
    <name evidence="2" type="ORF">HFP15_08875</name>
</gene>
<sequence>MADYPALGFDPARGNVGTVRELAKQMTDTGGYAREAHRVLKSVQDKKDVWTGDAAKAFRDKLGDLPGYLDDAHVSLEDAGKALTSWSDRLEAHQRRARELEQQAKQAIAAAEQADAAARTASAKADTPIAYNANDPAAAQSAQQQAQANAEAVDQANQAAGAAWAKVDDIRRQAQDLRDRWEDDAGVCADALNRAAERAPEKGFFESIGDAFSSAGDWVMNNLGAIGDVAGIVSAVAGALSFIPVLAPVTGPIALAAGGVALLAHGGEMVKEGKWTEPSAWVGLGTDMLGVLPGVGAVSKGMSAATDSLQMVDGLSTAATTGGRVILQEAGDVAKPAKLFTSLGNKVADTIGGNPDTIAKATQNTLNLGAQAPVAADLIVGNDTTKTAKDATGYAAGAVASGQSVGEWGKAATGIVGLGNSLSNFARALR</sequence>
<accession>A0ABX1IZP1</accession>
<protein>
    <recommendedName>
        <fullName evidence="4">WXG100 family type VII secretion target</fullName>
    </recommendedName>
</protein>
<reference evidence="2 3" key="1">
    <citation type="submission" date="2020-04" db="EMBL/GenBank/DDBJ databases">
        <title>Novel species.</title>
        <authorList>
            <person name="Teo W.F.A."/>
            <person name="Lipun K."/>
            <person name="Srisuk N."/>
            <person name="Duangmal K."/>
        </authorList>
    </citation>
    <scope>NUCLEOTIDE SEQUENCE [LARGE SCALE GENOMIC DNA]</scope>
    <source>
        <strain evidence="2 3">K13G38</strain>
    </source>
</reference>
<feature type="coiled-coil region" evidence="1">
    <location>
        <begin position="83"/>
        <end position="159"/>
    </location>
</feature>
<organism evidence="2 3">
    <name type="scientific">Amycolatopsis acididurans</name>
    <dbReference type="NCBI Taxonomy" id="2724524"/>
    <lineage>
        <taxon>Bacteria</taxon>
        <taxon>Bacillati</taxon>
        <taxon>Actinomycetota</taxon>
        <taxon>Actinomycetes</taxon>
        <taxon>Pseudonocardiales</taxon>
        <taxon>Pseudonocardiaceae</taxon>
        <taxon>Amycolatopsis</taxon>
    </lineage>
</organism>
<evidence type="ECO:0000313" key="3">
    <source>
        <dbReference type="Proteomes" id="UP000715441"/>
    </source>
</evidence>
<evidence type="ECO:0000313" key="2">
    <source>
        <dbReference type="EMBL" id="NKQ52992.1"/>
    </source>
</evidence>
<evidence type="ECO:0000256" key="1">
    <source>
        <dbReference type="SAM" id="Coils"/>
    </source>
</evidence>
<comment type="caution">
    <text evidence="2">The sequence shown here is derived from an EMBL/GenBank/DDBJ whole genome shotgun (WGS) entry which is preliminary data.</text>
</comment>
<dbReference type="EMBL" id="JAAXLS010000004">
    <property type="protein sequence ID" value="NKQ52992.1"/>
    <property type="molecule type" value="Genomic_DNA"/>
</dbReference>
<dbReference type="Proteomes" id="UP000715441">
    <property type="component" value="Unassembled WGS sequence"/>
</dbReference>
<dbReference type="RefSeq" id="WP_168513492.1">
    <property type="nucleotide sequence ID" value="NZ_JAAXLS010000004.1"/>
</dbReference>
<keyword evidence="3" id="KW-1185">Reference proteome</keyword>
<dbReference type="SUPFAM" id="SSF140453">
    <property type="entry name" value="EsxAB dimer-like"/>
    <property type="match status" value="1"/>
</dbReference>
<evidence type="ECO:0008006" key="4">
    <source>
        <dbReference type="Google" id="ProtNLM"/>
    </source>
</evidence>
<dbReference type="InterPro" id="IPR036689">
    <property type="entry name" value="ESAT-6-like_sf"/>
</dbReference>
<name>A0ABX1IZP1_9PSEU</name>
<proteinExistence type="predicted"/>
<keyword evidence="1" id="KW-0175">Coiled coil</keyword>